<dbReference type="InterPro" id="IPR018841">
    <property type="entry name" value="DUF2442"/>
</dbReference>
<evidence type="ECO:0008006" key="3">
    <source>
        <dbReference type="Google" id="ProtNLM"/>
    </source>
</evidence>
<dbReference type="InterPro" id="IPR036782">
    <property type="entry name" value="NE0471-like_N"/>
</dbReference>
<proteinExistence type="predicted"/>
<protein>
    <recommendedName>
        <fullName evidence="3">DUF2442 domain-containing protein</fullName>
    </recommendedName>
</protein>
<evidence type="ECO:0000313" key="1">
    <source>
        <dbReference type="EMBL" id="KHE92182.1"/>
    </source>
</evidence>
<dbReference type="Gene3D" id="3.30.2020.10">
    <property type="entry name" value="NE0471-like N-terminal domain"/>
    <property type="match status" value="1"/>
</dbReference>
<dbReference type="EMBL" id="JRYO01000147">
    <property type="protein sequence ID" value="KHE92182.1"/>
    <property type="molecule type" value="Genomic_DNA"/>
</dbReference>
<dbReference type="SUPFAM" id="SSF143880">
    <property type="entry name" value="NE0471 N-terminal domain-like"/>
    <property type="match status" value="1"/>
</dbReference>
<dbReference type="Proteomes" id="UP000030652">
    <property type="component" value="Unassembled WGS sequence"/>
</dbReference>
<comment type="caution">
    <text evidence="1">The sequence shown here is derived from an EMBL/GenBank/DDBJ whole genome shotgun (WGS) entry which is preliminary data.</text>
</comment>
<organism evidence="1 2">
    <name type="scientific">Candidatus Scalindua brodae</name>
    <dbReference type="NCBI Taxonomy" id="237368"/>
    <lineage>
        <taxon>Bacteria</taxon>
        <taxon>Pseudomonadati</taxon>
        <taxon>Planctomycetota</taxon>
        <taxon>Candidatus Brocadiia</taxon>
        <taxon>Candidatus Brocadiales</taxon>
        <taxon>Candidatus Scalinduaceae</taxon>
        <taxon>Candidatus Scalindua</taxon>
    </lineage>
</organism>
<dbReference type="AlphaFoldDB" id="A0A0B0EGH0"/>
<dbReference type="Pfam" id="PF10387">
    <property type="entry name" value="DUF2442"/>
    <property type="match status" value="1"/>
</dbReference>
<sequence>MFLHVTDAKYIKDYTIWVEFNDMTSGNVDLSSELDDGVFKPLQDVDYFKNFKIRGHTLSWDSGADFAPEFLHEKARLTKSCT</sequence>
<reference evidence="1 2" key="1">
    <citation type="submission" date="2014-10" db="EMBL/GenBank/DDBJ databases">
        <title>Draft genome of anammox bacterium scalindua brodae, obtained using differential coverage binning of sequence data from two enrichment reactors.</title>
        <authorList>
            <person name="Speth D.R."/>
            <person name="Russ L."/>
            <person name="Kartal B."/>
            <person name="Op den Camp H.J."/>
            <person name="Dutilh B.E."/>
            <person name="Jetten M.S."/>
        </authorList>
    </citation>
    <scope>NUCLEOTIDE SEQUENCE [LARGE SCALE GENOMIC DNA]</scope>
    <source>
        <strain evidence="1">RU1</strain>
    </source>
</reference>
<name>A0A0B0EGH0_9BACT</name>
<accession>A0A0B0EGH0</accession>
<evidence type="ECO:0000313" key="2">
    <source>
        <dbReference type="Proteomes" id="UP000030652"/>
    </source>
</evidence>
<gene>
    <name evidence="1" type="ORF">SCABRO_02077</name>
</gene>